<gene>
    <name evidence="2" type="ORF">UX20_C0017G0020</name>
</gene>
<comment type="caution">
    <text evidence="2">The sequence shown here is derived from an EMBL/GenBank/DDBJ whole genome shotgun (WGS) entry which is preliminary data.</text>
</comment>
<feature type="region of interest" description="Disordered" evidence="1">
    <location>
        <begin position="15"/>
        <end position="36"/>
    </location>
</feature>
<dbReference type="STRING" id="1619050.UX20_C0017G0020"/>
<sequence length="290" mass="31752">MSQLQLAIACRNPTQPASVMGNEGGKRPWLQGTTADTSRRTARETWLGMVYRSAGAVVTPFATKELRVAKRTESSVVGRAPQVEADLVDMGFFRTGTKACVSFANADCIGVMIIAHRIETTGAEEDMNIPPVCKTMEGGFVIGGHVGDAHIKNFCGVLASYLSGNMGKSTVLQASEVYIVRGRSLIKKWSDDKEENATGRLARLLYERFPYARVSITGEHTENLTLAFPTSRTREATKIFLDDRGIAPELGDNLLERLKKMPPSLTQAYHKITNGLDFGDRHGLVMELTV</sequence>
<reference evidence="2 3" key="1">
    <citation type="journal article" date="2015" name="Nature">
        <title>rRNA introns, odd ribosomes, and small enigmatic genomes across a large radiation of phyla.</title>
        <authorList>
            <person name="Brown C.T."/>
            <person name="Hug L.A."/>
            <person name="Thomas B.C."/>
            <person name="Sharon I."/>
            <person name="Castelle C.J."/>
            <person name="Singh A."/>
            <person name="Wilkins M.J."/>
            <person name="Williams K.H."/>
            <person name="Banfield J.F."/>
        </authorList>
    </citation>
    <scope>NUCLEOTIDE SEQUENCE [LARGE SCALE GENOMIC DNA]</scope>
</reference>
<dbReference type="Proteomes" id="UP000034911">
    <property type="component" value="Unassembled WGS sequence"/>
</dbReference>
<evidence type="ECO:0000313" key="2">
    <source>
        <dbReference type="EMBL" id="KKU13602.1"/>
    </source>
</evidence>
<organism evidence="2 3">
    <name type="scientific">Candidatus Magasanikbacteria bacterium GW2011_GWC2_45_8</name>
    <dbReference type="NCBI Taxonomy" id="1619050"/>
    <lineage>
        <taxon>Bacteria</taxon>
        <taxon>Candidatus Magasanikiibacteriota</taxon>
    </lineage>
</organism>
<accession>A0A0G1MZT8</accession>
<proteinExistence type="predicted"/>
<dbReference type="AlphaFoldDB" id="A0A0G1MZT8"/>
<dbReference type="EMBL" id="LCLH01000017">
    <property type="protein sequence ID" value="KKU13602.1"/>
    <property type="molecule type" value="Genomic_DNA"/>
</dbReference>
<name>A0A0G1MZT8_9BACT</name>
<protein>
    <submittedName>
        <fullName evidence="2">Uncharacterized protein</fullName>
    </submittedName>
</protein>
<evidence type="ECO:0000256" key="1">
    <source>
        <dbReference type="SAM" id="MobiDB-lite"/>
    </source>
</evidence>
<evidence type="ECO:0000313" key="3">
    <source>
        <dbReference type="Proteomes" id="UP000034911"/>
    </source>
</evidence>